<name>A0A0D9XSQ9_9ORYZ</name>
<dbReference type="Gramene" id="LPERR11G12560.1">
    <property type="protein sequence ID" value="LPERR11G12560.1"/>
    <property type="gene ID" value="LPERR11G12560"/>
</dbReference>
<dbReference type="PANTHER" id="PTHR33074">
    <property type="entry name" value="EXPRESSED PROTEIN-RELATED"/>
    <property type="match status" value="1"/>
</dbReference>
<evidence type="ECO:0008006" key="3">
    <source>
        <dbReference type="Google" id="ProtNLM"/>
    </source>
</evidence>
<proteinExistence type="predicted"/>
<dbReference type="AlphaFoldDB" id="A0A0D9XSQ9"/>
<dbReference type="PANTHER" id="PTHR33074:SF72">
    <property type="entry name" value="DUF1618 DOMAIN-CONTAINING PROTEIN"/>
    <property type="match status" value="1"/>
</dbReference>
<dbReference type="HOGENOM" id="CLU_1290637_0_0_1"/>
<organism evidence="1 2">
    <name type="scientific">Leersia perrieri</name>
    <dbReference type="NCBI Taxonomy" id="77586"/>
    <lineage>
        <taxon>Eukaryota</taxon>
        <taxon>Viridiplantae</taxon>
        <taxon>Streptophyta</taxon>
        <taxon>Embryophyta</taxon>
        <taxon>Tracheophyta</taxon>
        <taxon>Spermatophyta</taxon>
        <taxon>Magnoliopsida</taxon>
        <taxon>Liliopsida</taxon>
        <taxon>Poales</taxon>
        <taxon>Poaceae</taxon>
        <taxon>BOP clade</taxon>
        <taxon>Oryzoideae</taxon>
        <taxon>Oryzeae</taxon>
        <taxon>Oryzinae</taxon>
        <taxon>Leersia</taxon>
    </lineage>
</organism>
<evidence type="ECO:0000313" key="1">
    <source>
        <dbReference type="EnsemblPlants" id="LPERR11G12560.1"/>
    </source>
</evidence>
<reference evidence="1 2" key="1">
    <citation type="submission" date="2012-08" db="EMBL/GenBank/DDBJ databases">
        <title>Oryza genome evolution.</title>
        <authorList>
            <person name="Wing R.A."/>
        </authorList>
    </citation>
    <scope>NUCLEOTIDE SEQUENCE</scope>
</reference>
<accession>A0A0D9XSQ9</accession>
<evidence type="ECO:0000313" key="2">
    <source>
        <dbReference type="Proteomes" id="UP000032180"/>
    </source>
</evidence>
<dbReference type="EnsemblPlants" id="LPERR11G12560.1">
    <property type="protein sequence ID" value="LPERR11G12560.1"/>
    <property type="gene ID" value="LPERR11G12560"/>
</dbReference>
<reference evidence="2" key="2">
    <citation type="submission" date="2013-12" db="EMBL/GenBank/DDBJ databases">
        <authorList>
            <person name="Yu Y."/>
            <person name="Lee S."/>
            <person name="de Baynast K."/>
            <person name="Wissotski M."/>
            <person name="Liu L."/>
            <person name="Talag J."/>
            <person name="Goicoechea J."/>
            <person name="Angelova A."/>
            <person name="Jetty R."/>
            <person name="Kudrna D."/>
            <person name="Golser W."/>
            <person name="Rivera L."/>
            <person name="Zhang J."/>
            <person name="Wing R."/>
        </authorList>
    </citation>
    <scope>NUCLEOTIDE SEQUENCE</scope>
</reference>
<sequence>MTDSYDDWHQDYLLQGSDIIVDDPAISHVLDSSGLLLDQQLALHNVQISQPALSLNGGEEIVYFVARKNYRHPGAWILAVDMKNGKLQAVNKFGDQRQLDSEVIYCPSIISKYMDAATTTGFQFPFSSNETRKEQLHIELKSIPNLSSSRFPTGAEVHEIRDDMEGGGDGRVIGSIPSNYHLHRRGGRSGRGRATCAYGGGDSGFFKHAIESTP</sequence>
<protein>
    <recommendedName>
        <fullName evidence="3">DUF1618 domain-containing protein</fullName>
    </recommendedName>
</protein>
<dbReference type="Proteomes" id="UP000032180">
    <property type="component" value="Chromosome 11"/>
</dbReference>
<keyword evidence="2" id="KW-1185">Reference proteome</keyword>
<reference evidence="1" key="3">
    <citation type="submission" date="2015-04" db="UniProtKB">
        <authorList>
            <consortium name="EnsemblPlants"/>
        </authorList>
    </citation>
    <scope>IDENTIFICATION</scope>
</reference>